<dbReference type="EMBL" id="JBIAUT010000013">
    <property type="protein sequence ID" value="MFF4220029.1"/>
    <property type="molecule type" value="Genomic_DNA"/>
</dbReference>
<organism evidence="2 3">
    <name type="scientific">Streptomyces nondiastaticus</name>
    <dbReference type="NCBI Taxonomy" id="3154512"/>
    <lineage>
        <taxon>Bacteria</taxon>
        <taxon>Bacillati</taxon>
        <taxon>Actinomycetota</taxon>
        <taxon>Actinomycetes</taxon>
        <taxon>Kitasatosporales</taxon>
        <taxon>Streptomycetaceae</taxon>
        <taxon>Streptomyces</taxon>
    </lineage>
</organism>
<feature type="region of interest" description="Disordered" evidence="1">
    <location>
        <begin position="233"/>
        <end position="253"/>
    </location>
</feature>
<keyword evidence="3" id="KW-1185">Reference proteome</keyword>
<sequence length="370" mass="40680">MTIELSDVGVTGLRTAVARALPHMTTDWPWGGLLLDLDGTHLYAVATERHTLAIGRAEASRPAPAWRAHIAAADALSLGRFLDDTDPRDTVFLTYAEYGDEGVPEVRLRGRHASHAVPLTGNDDFPDWREIAAKALEQPAADEPVCLTLRMLQRWAAVGEQATFSHRGAHRAVVVTADDFLGLHMPCRIRTSLTPALDGWHQAITRPRKDTAMPDTTGPAAHLRELAADFRTRTDQARTQARREREERERQDIASRASDCMERLFPQTLGLGLSPEAWQGYPGGQEDARPMAVAHLGEGMFVTYERRTTALDDPWASSYDVVVLLRPCSCGKYIESVIDSDYSLALVLADAEIVTACVSDCTPSGEREEG</sequence>
<proteinExistence type="predicted"/>
<evidence type="ECO:0000256" key="1">
    <source>
        <dbReference type="SAM" id="MobiDB-lite"/>
    </source>
</evidence>
<evidence type="ECO:0000313" key="2">
    <source>
        <dbReference type="EMBL" id="MFF4220029.1"/>
    </source>
</evidence>
<evidence type="ECO:0000313" key="3">
    <source>
        <dbReference type="Proteomes" id="UP001602123"/>
    </source>
</evidence>
<dbReference type="Proteomes" id="UP001602123">
    <property type="component" value="Unassembled WGS sequence"/>
</dbReference>
<dbReference type="RefSeq" id="WP_388632217.1">
    <property type="nucleotide sequence ID" value="NZ_JBIAUT010000013.1"/>
</dbReference>
<gene>
    <name evidence="2" type="ORF">ACFYZM_27710</name>
</gene>
<accession>A0ABW6U5C3</accession>
<comment type="caution">
    <text evidence="2">The sequence shown here is derived from an EMBL/GenBank/DDBJ whole genome shotgun (WGS) entry which is preliminary data.</text>
</comment>
<name>A0ABW6U5C3_9ACTN</name>
<protein>
    <submittedName>
        <fullName evidence="2">Uncharacterized protein</fullName>
    </submittedName>
</protein>
<reference evidence="2 3" key="1">
    <citation type="submission" date="2024-10" db="EMBL/GenBank/DDBJ databases">
        <title>The Natural Products Discovery Center: Release of the First 8490 Sequenced Strains for Exploring Actinobacteria Biosynthetic Diversity.</title>
        <authorList>
            <person name="Kalkreuter E."/>
            <person name="Kautsar S.A."/>
            <person name="Yang D."/>
            <person name="Bader C.D."/>
            <person name="Teijaro C.N."/>
            <person name="Fluegel L."/>
            <person name="Davis C.M."/>
            <person name="Simpson J.R."/>
            <person name="Lauterbach L."/>
            <person name="Steele A.D."/>
            <person name="Gui C."/>
            <person name="Meng S."/>
            <person name="Li G."/>
            <person name="Viehrig K."/>
            <person name="Ye F."/>
            <person name="Su P."/>
            <person name="Kiefer A.F."/>
            <person name="Nichols A."/>
            <person name="Cepeda A.J."/>
            <person name="Yan W."/>
            <person name="Fan B."/>
            <person name="Jiang Y."/>
            <person name="Adhikari A."/>
            <person name="Zheng C.-J."/>
            <person name="Schuster L."/>
            <person name="Cowan T.M."/>
            <person name="Smanski M.J."/>
            <person name="Chevrette M.G."/>
            <person name="De Carvalho L.P.S."/>
            <person name="Shen B."/>
        </authorList>
    </citation>
    <scope>NUCLEOTIDE SEQUENCE [LARGE SCALE GENOMIC DNA]</scope>
    <source>
        <strain evidence="2 3">NPDC001650</strain>
    </source>
</reference>